<dbReference type="Proteomes" id="UP001589748">
    <property type="component" value="Unassembled WGS sequence"/>
</dbReference>
<accession>A0ABV5LV96</accession>
<dbReference type="Pfam" id="PF01177">
    <property type="entry name" value="Asp_Glu_race"/>
    <property type="match status" value="1"/>
</dbReference>
<organism evidence="1 2">
    <name type="scientific">Kineococcus gynurae</name>
    <dbReference type="NCBI Taxonomy" id="452979"/>
    <lineage>
        <taxon>Bacteria</taxon>
        <taxon>Bacillati</taxon>
        <taxon>Actinomycetota</taxon>
        <taxon>Actinomycetes</taxon>
        <taxon>Kineosporiales</taxon>
        <taxon>Kineosporiaceae</taxon>
        <taxon>Kineococcus</taxon>
    </lineage>
</organism>
<comment type="caution">
    <text evidence="1">The sequence shown here is derived from an EMBL/GenBank/DDBJ whole genome shotgun (WGS) entry which is preliminary data.</text>
</comment>
<evidence type="ECO:0000313" key="1">
    <source>
        <dbReference type="EMBL" id="MFB9378007.1"/>
    </source>
</evidence>
<dbReference type="EMBL" id="JBHMDM010000007">
    <property type="protein sequence ID" value="MFB9378007.1"/>
    <property type="molecule type" value="Genomic_DNA"/>
</dbReference>
<sequence length="230" mass="24604">MTVVGLLHSEHEQARIFAALLAQRDPEVQFRHLVDRGLLNAARRSGIESVRPAMADRLRRLQAEGADLVVCTGSTLSGLAKVVGDEIGVEVLRVDRPMAEAAVRAGRRLAVVATLPTAARSVRELLHEAAGEADRRVEVVEVDASDLWILHEVGDAEGYVQGIAQRALTELRGADDVCTVDVVVLAQASMVEATPLLRPLSVPVLSSPRLAVEAAVELVRTLAPAAGRTR</sequence>
<dbReference type="InterPro" id="IPR001920">
    <property type="entry name" value="Asp/Glu_race"/>
</dbReference>
<dbReference type="Gene3D" id="3.40.50.1860">
    <property type="match status" value="2"/>
</dbReference>
<dbReference type="RefSeq" id="WP_380137549.1">
    <property type="nucleotide sequence ID" value="NZ_JBHLUI010000008.1"/>
</dbReference>
<evidence type="ECO:0000313" key="2">
    <source>
        <dbReference type="Proteomes" id="UP001589748"/>
    </source>
</evidence>
<gene>
    <name evidence="1" type="ORF">ACFFVI_13625</name>
</gene>
<name>A0ABV5LV96_9ACTN</name>
<proteinExistence type="predicted"/>
<protein>
    <submittedName>
        <fullName evidence="1">Aspartate/glutamate racemase family protein</fullName>
    </submittedName>
</protein>
<dbReference type="InterPro" id="IPR015942">
    <property type="entry name" value="Asp/Glu/hydantoin_racemase"/>
</dbReference>
<reference evidence="1 2" key="1">
    <citation type="submission" date="2024-09" db="EMBL/GenBank/DDBJ databases">
        <authorList>
            <person name="Sun Q."/>
            <person name="Mori K."/>
        </authorList>
    </citation>
    <scope>NUCLEOTIDE SEQUENCE [LARGE SCALE GENOMIC DNA]</scope>
    <source>
        <strain evidence="1 2">TISTR 1856</strain>
    </source>
</reference>
<keyword evidence="2" id="KW-1185">Reference proteome</keyword>